<dbReference type="Gene3D" id="6.20.420.10">
    <property type="match status" value="1"/>
</dbReference>
<evidence type="ECO:0000256" key="1">
    <source>
        <dbReference type="SAM" id="MobiDB-lite"/>
    </source>
</evidence>
<dbReference type="GeneID" id="80921615"/>
<gene>
    <name evidence="2" type="primary">SMKI16G0120</name>
    <name evidence="2" type="ORF">SMKI_16G0120</name>
</gene>
<dbReference type="RefSeq" id="XP_056079808.1">
    <property type="nucleotide sequence ID" value="XM_056226051.1"/>
</dbReference>
<dbReference type="EMBL" id="OX365772">
    <property type="protein sequence ID" value="CAI4036690.1"/>
    <property type="molecule type" value="Genomic_DNA"/>
</dbReference>
<evidence type="ECO:0000313" key="3">
    <source>
        <dbReference type="Proteomes" id="UP001161438"/>
    </source>
</evidence>
<dbReference type="GO" id="GO:0016586">
    <property type="term" value="C:RSC-type complex"/>
    <property type="evidence" value="ECO:0007669"/>
    <property type="project" value="InterPro"/>
</dbReference>
<protein>
    <recommendedName>
        <fullName evidence="4">Rtt102p</fullName>
    </recommendedName>
</protein>
<evidence type="ECO:0000313" key="2">
    <source>
        <dbReference type="EMBL" id="CAI4036690.1"/>
    </source>
</evidence>
<proteinExistence type="predicted"/>
<evidence type="ECO:0008006" key="4">
    <source>
        <dbReference type="Google" id="ProtNLM"/>
    </source>
</evidence>
<sequence length="157" mass="17602">MDSQTLILKANKVSYYGSSTSGESWRYDWYQPSKISSNVPQPQQQHGSLENNLEKYPFRYKTWLKNQEDEKNLQKDNCEDILNLKQFDRTISKELSNSSHIKGDKSNPSGAPSTNQGSEALSVDDIRGAVGNSEAIPGLSTGVNNEKPEESKDVEMK</sequence>
<keyword evidence="3" id="KW-1185">Reference proteome</keyword>
<dbReference type="AlphaFoldDB" id="A0AA35NFK9"/>
<dbReference type="GO" id="GO:0016514">
    <property type="term" value="C:SWI/SNF complex"/>
    <property type="evidence" value="ECO:0007669"/>
    <property type="project" value="InterPro"/>
</dbReference>
<accession>A0AA35NFK9</accession>
<feature type="region of interest" description="Disordered" evidence="1">
    <location>
        <begin position="95"/>
        <end position="157"/>
    </location>
</feature>
<dbReference type="Pfam" id="PF09510">
    <property type="entry name" value="Rtt102p"/>
    <property type="match status" value="1"/>
</dbReference>
<dbReference type="InterPro" id="IPR018304">
    <property type="entry name" value="Rtt102"/>
</dbReference>
<reference evidence="2" key="1">
    <citation type="submission" date="2022-10" db="EMBL/GenBank/DDBJ databases">
        <authorList>
            <person name="Byrne P K."/>
        </authorList>
    </citation>
    <scope>NUCLEOTIDE SEQUENCE</scope>
    <source>
        <strain evidence="2">IFO1815</strain>
    </source>
</reference>
<feature type="compositionally biased region" description="Basic and acidic residues" evidence="1">
    <location>
        <begin position="146"/>
        <end position="157"/>
    </location>
</feature>
<organism evidence="2 3">
    <name type="scientific">Saccharomyces mikatae IFO 1815</name>
    <dbReference type="NCBI Taxonomy" id="226126"/>
    <lineage>
        <taxon>Eukaryota</taxon>
        <taxon>Fungi</taxon>
        <taxon>Dikarya</taxon>
        <taxon>Ascomycota</taxon>
        <taxon>Saccharomycotina</taxon>
        <taxon>Saccharomycetes</taxon>
        <taxon>Saccharomycetales</taxon>
        <taxon>Saccharomycetaceae</taxon>
        <taxon>Saccharomyces</taxon>
    </lineage>
</organism>
<dbReference type="GO" id="GO:0006338">
    <property type="term" value="P:chromatin remodeling"/>
    <property type="evidence" value="ECO:0007669"/>
    <property type="project" value="InterPro"/>
</dbReference>
<feature type="compositionally biased region" description="Polar residues" evidence="1">
    <location>
        <begin position="95"/>
        <end position="119"/>
    </location>
</feature>
<name>A0AA35NFK9_SACMI</name>
<dbReference type="Proteomes" id="UP001161438">
    <property type="component" value="Chromosome 16"/>
</dbReference>